<sequence length="435" mass="43731">MSDTIVIESDDEFTVIELAEQGPPGPSGSSVPATTTSLGGVIVGGGLSVITSGNATTNGTLSTNATLIGLGSVDNTPDLAKPISSLTQTALDGKALVNHNHTIANITGLQAALDGKQSTGNYVLTSDSRLSDARTPLAHTHVISDTTGLQTALDAKLPTANFTYANLPGTPNLSVYYLATNPAGYITASCLTWSNTTGKPTFATVATSGLYSDLSGTPNLSLYYLASNPAGYITASCLTYSNITGTPNLSLYLTVSTAASTYAPLASPSLTGTPTAPTAANGTATTQVATTAFVANATANAVTLSNSAGVDINATGGTSGSNAQAARADHTHKVGVAGVTLTWAASVTWNCNFLQTATLTLGGTTTLTASGHVAGGTYVLILKQDATGNRAVTWSGFKWASGTAPVISTSANAVDILTFVSDGTSLYGTHAKGFA</sequence>
<organism evidence="1">
    <name type="scientific">uncultured Caudovirales phage</name>
    <dbReference type="NCBI Taxonomy" id="2100421"/>
    <lineage>
        <taxon>Viruses</taxon>
        <taxon>Duplodnaviria</taxon>
        <taxon>Heunggongvirae</taxon>
        <taxon>Uroviricota</taxon>
        <taxon>Caudoviricetes</taxon>
        <taxon>Peduoviridae</taxon>
        <taxon>Maltschvirus</taxon>
        <taxon>Maltschvirus maltsch</taxon>
    </lineage>
</organism>
<protein>
    <submittedName>
        <fullName evidence="1">Phage tail repeat like</fullName>
    </submittedName>
</protein>
<dbReference type="Pfam" id="PF12789">
    <property type="entry name" value="PTR"/>
    <property type="match status" value="2"/>
</dbReference>
<proteinExistence type="predicted"/>
<gene>
    <name evidence="1" type="ORF">UFOVP178_30</name>
</gene>
<dbReference type="EMBL" id="LR798215">
    <property type="protein sequence ID" value="CAB5194753.1"/>
    <property type="molecule type" value="Genomic_DNA"/>
</dbReference>
<accession>A0A6J7WIE7</accession>
<reference evidence="1" key="1">
    <citation type="submission" date="2020-05" db="EMBL/GenBank/DDBJ databases">
        <authorList>
            <person name="Chiriac C."/>
            <person name="Salcher M."/>
            <person name="Ghai R."/>
            <person name="Kavagutti S V."/>
        </authorList>
    </citation>
    <scope>NUCLEOTIDE SEQUENCE</scope>
</reference>
<name>A0A6J7WIE7_9CAUD</name>
<evidence type="ECO:0000313" key="1">
    <source>
        <dbReference type="EMBL" id="CAB5194753.1"/>
    </source>
</evidence>